<evidence type="ECO:0000256" key="8">
    <source>
        <dbReference type="ARBA" id="ARBA00022510"/>
    </source>
</evidence>
<evidence type="ECO:0000256" key="4">
    <source>
        <dbReference type="ARBA" id="ARBA00004563"/>
    </source>
</evidence>
<evidence type="ECO:0000256" key="16">
    <source>
        <dbReference type="ARBA" id="ARBA00022729"/>
    </source>
</evidence>
<feature type="transmembrane region" description="Helical" evidence="33">
    <location>
        <begin position="664"/>
        <end position="691"/>
    </location>
</feature>
<evidence type="ECO:0000256" key="9">
    <source>
        <dbReference type="ARBA" id="ARBA00022511"/>
    </source>
</evidence>
<feature type="region of interest" description="V5" evidence="32">
    <location>
        <begin position="447"/>
        <end position="457"/>
    </location>
</feature>
<keyword evidence="25 32" id="KW-0472">Membrane</keyword>
<evidence type="ECO:0000256" key="30">
    <source>
        <dbReference type="ARBA" id="ARBA00023288"/>
    </source>
</evidence>
<evidence type="ECO:0000256" key="25">
    <source>
        <dbReference type="ARBA" id="ARBA00023136"/>
    </source>
</evidence>
<evidence type="ECO:0000256" key="26">
    <source>
        <dbReference type="ARBA" id="ARBA00023139"/>
    </source>
</evidence>
<dbReference type="GO" id="GO:1903911">
    <property type="term" value="P:positive regulation of receptor clustering"/>
    <property type="evidence" value="ECO:0007669"/>
    <property type="project" value="UniProtKB-UniRule"/>
</dbReference>
<dbReference type="CDD" id="cd09909">
    <property type="entry name" value="HIV-1-like_HR1-HR2"/>
    <property type="match status" value="1"/>
</dbReference>
<evidence type="ECO:0000256" key="18">
    <source>
        <dbReference type="ARBA" id="ARBA00022844"/>
    </source>
</evidence>
<protein>
    <recommendedName>
        <fullName evidence="32">Envelope glycoprotein gp160</fullName>
    </recommendedName>
    <alternativeName>
        <fullName evidence="32">Env polyprotein</fullName>
    </alternativeName>
    <component>
        <recommendedName>
            <fullName evidence="32">Surface protein gp120</fullName>
            <shortName evidence="32">SU</shortName>
        </recommendedName>
        <alternativeName>
            <fullName evidence="32">Glycoprotein 120</fullName>
            <shortName evidence="32">gp120</shortName>
        </alternativeName>
    </component>
    <component>
        <recommendedName>
            <fullName evidence="32">Transmembrane protein gp41</fullName>
            <shortName evidence="32">TM</shortName>
        </recommendedName>
        <alternativeName>
            <fullName evidence="32">Glycoprotein 41</fullName>
            <shortName evidence="32">gp41</shortName>
        </alternativeName>
    </component>
</protein>
<feature type="coiled-coil region" evidence="32">
    <location>
        <begin position="619"/>
        <end position="653"/>
    </location>
</feature>
<comment type="subcellular location">
    <molecule>Surface protein gp120</molecule>
    <subcellularLocation>
        <location evidence="32">Virion membrane</location>
        <topology evidence="32">Peripheral membrane protein</topology>
    </subcellularLocation>
    <subcellularLocation>
        <location evidence="32">Host cell membrane</location>
        <topology evidence="32">Peripheral membrane protein</topology>
    </subcellularLocation>
    <subcellularLocation>
        <location evidence="32">Host endosome membrane</location>
        <topology evidence="32">Single-pass type I membrane protein</topology>
    </subcellularLocation>
    <text evidence="32">The surface protein is not anchored to the viral envelope, but associates with the extravirion surface through its binding to TM. It is probably concentrated at the site of budding and incorporated into the virions possibly by contacts between the cytoplasmic tail of Env and the N-terminus of Gag.</text>
</comment>
<feature type="chain" id="PRO_5023486980" description="Transmembrane protein gp41" evidence="32">
    <location>
        <begin position="498"/>
        <end position="849"/>
    </location>
</feature>
<dbReference type="HAMAP" id="MF_04083">
    <property type="entry name" value="HIV_ENV"/>
    <property type="match status" value="1"/>
</dbReference>
<evidence type="ECO:0000256" key="20">
    <source>
        <dbReference type="ARBA" id="ARBA00022879"/>
    </source>
</evidence>
<comment type="domain">
    <text evidence="32 33">The 17 amino acids long immunosuppressive region is present in many retroviral envelope proteins. Synthetic peptides derived from this relatively conserved sequence inhibit immune function in vitro and in vivo.</text>
</comment>
<dbReference type="FunFam" id="1.10.287.210:FF:000001">
    <property type="entry name" value="Envelope glycoprotein gp160"/>
    <property type="match status" value="1"/>
</dbReference>
<feature type="domain" description="Human immunodeficiency virus 1 envelope glycoprotein Gp120" evidence="35">
    <location>
        <begin position="141"/>
        <end position="497"/>
    </location>
</feature>
<evidence type="ECO:0000256" key="1">
    <source>
        <dbReference type="ARBA" id="ARBA00004402"/>
    </source>
</evidence>
<evidence type="ECO:0000256" key="15">
    <source>
        <dbReference type="ARBA" id="ARBA00022703"/>
    </source>
</evidence>
<feature type="transmembrane region" description="Helical" evidence="33">
    <location>
        <begin position="498"/>
        <end position="521"/>
    </location>
</feature>
<dbReference type="GO" id="GO:0020002">
    <property type="term" value="C:host cell plasma membrane"/>
    <property type="evidence" value="ECO:0007669"/>
    <property type="project" value="UniProtKB-SubCell"/>
</dbReference>
<dbReference type="SUPFAM" id="SSF58069">
    <property type="entry name" value="Virus ectodomain"/>
    <property type="match status" value="1"/>
</dbReference>
<keyword evidence="14 32" id="KW-0812">Transmembrane</keyword>
<dbReference type="Gene3D" id="1.10.287.210">
    <property type="match status" value="1"/>
</dbReference>
<accession>A0A0R6BLN8</accession>
<evidence type="ECO:0000256" key="33">
    <source>
        <dbReference type="RuleBase" id="RU363095"/>
    </source>
</evidence>
<keyword evidence="19 32" id="KW-1043">Host membrane</keyword>
<organismHost>
    <name type="scientific">Homo sapiens</name>
    <name type="common">Human</name>
    <dbReference type="NCBI Taxonomy" id="9606"/>
</organismHost>
<dbReference type="InterPro" id="IPR037527">
    <property type="entry name" value="Gp160"/>
</dbReference>
<sequence length="849" mass="95871">MRVTGTQMNWPNLWKWGTLILGLVIICSASDNLWVTVYYGVPVWRDADTTLFCASDAKAHETEVHNVWATHACVPTDPNPQEIYLENVTENFNMWKNNMVEQMQEDVISLWDQSLKPCVKLTPLCVTLKCTNASFANSTNDNNTANVGDITDEVRNCTFNMTTEIRDKKQKVHALFYKLDIVPIDNETSGEYRLINCNTSVIKQACPKVSFDPIPIHYCTPAGYAILKCNDKNFNGTGPCKNVSSVQCTHGIKPVVSTQLLLNGSLAEEEIIIRSENLTNNVKTIIVHLNKSVEINCTRPSNNTRTSIHIGPGQVFYRTGDITGNIRKAYCEINGTKWYEALEQVAGKLKEHFNKTISFQPPPSGGDLEVTMHHFNCRGEFFYCNTSKLFNIGNKTNETIILPCKIKQIINMWQGAGQAMYAPPISGKINCVSNITGILLTRDGGTNNATNETFRPGGGDIKDNWRSELYKYKVVQIEPLGIAPTKAKRRVVEREKRAVGIGALIFGFLGAAGSTMGAASITLTVQARQLLSGIVQQQSNLLRAIEAQQHMLQLTVWGIKQLQARVLAVERYLKDQKFLGLWGCSGKIICTTAVPWNSTWSNKSYEEIWDNMTWTEWEREISNYTSQIYDILTESQNQQDRNEKDLLELDKWASLWTWFDITNWLWYIKIFIMIVGGLIGLRIIFTVLSIVNRVRQGYSPLSFQTPSHQQREPDRPERIEEGGGAQGRDRSVRLVSGFLALAWDDLRSLCLFSYHRLRDLILIVARTVELLGHSSLKGLRRGWEGLKYLGNLLIYWGQELKISAISLLNATAIAVAGWTDRVIEVAQGAWRAILHIPRRIRQGLERSLL</sequence>
<dbReference type="GO" id="GO:0044175">
    <property type="term" value="C:host cell endosome membrane"/>
    <property type="evidence" value="ECO:0007669"/>
    <property type="project" value="UniProtKB-SubCell"/>
</dbReference>
<dbReference type="GO" id="GO:0019082">
    <property type="term" value="P:viral protein processing"/>
    <property type="evidence" value="ECO:0007669"/>
    <property type="project" value="UniProtKB-UniRule"/>
</dbReference>
<comment type="domain">
    <text evidence="32">Some of the most genetically diverse regions of the viral genome are present in Env. They are called variable regions 1 through 5 (V1 through V5). Coreceptor usage of gp120 is determined mainly by the primary structure of the third variable region (V3) in the outer domain of gp120. The sequence of V3 determines which coreceptor, CCR5 and/or CXCR4 (corresponding to R5/macrophage, X4/T cell and R5X4/T cell and macrophage tropism), is used to trigger the fusion potential of the Env complex, and hence which cells the virus can infect. Binding to CCR5 involves a region adjacent in addition to V3.</text>
</comment>
<comment type="function">
    <text evidence="32">Surface protein gp120: Attaches the virus to the host lymphoid cell by binding to the primary receptor CD4. This interaction induces a structural rearrangement creating a high affinity binding site for a chemokine coreceptor like CXCR4 and/or CCR5. Acts as a ligand for CD209/DC-SIGN and CLEC4M/DC-SIGNR, which are respectively found on dendritic cells (DCs), and on endothelial cells of liver sinusoids and lymph node sinuses. These interactions allow capture of viral particles at mucosal surfaces by these cells and subsequent transmission to permissive cells. HIV subverts the migration properties of dendritic cells to gain access to CD4+ T-cells in lymph nodes. Virus transmission to permissive T-cells occurs either in trans (without DCs infection, through viral capture and transmission), or in cis (following DCs productive infection, through the usual CD4-gp120 interaction), thereby inducing a robust infection. In trans infection, bound virions remain infectious over days and it is proposed that they are not degraded, but protected in non-lysosomal acidic organelles within the DCs close to the cell membrane thus contributing to the viral infectious potential during DCs' migration from the periphery to the lymphoid tissues. On arrival at lymphoid tissues, intact virions recycle back to DCs' cell surface allowing virus transmission to CD4+ T-cells.</text>
</comment>
<comment type="PTM">
    <text evidence="32">Highly glycosylated by host. The high number of glycan on the protein is reffered to as 'glycan shield' because it contributes to hide protein sequence from adaptive immune system.</text>
</comment>
<dbReference type="GO" id="GO:0039654">
    <property type="term" value="P:fusion of virus membrane with host endosome membrane"/>
    <property type="evidence" value="ECO:0007669"/>
    <property type="project" value="UniProtKB-UniRule"/>
</dbReference>
<dbReference type="GO" id="GO:0019031">
    <property type="term" value="C:viral envelope"/>
    <property type="evidence" value="ECO:0007669"/>
    <property type="project" value="UniProtKB-KW"/>
</dbReference>
<comment type="caution">
    <text evidence="32 33">Lacks conserved residue(s) required for the propagation of feature annotation.</text>
</comment>
<evidence type="ECO:0000256" key="11">
    <source>
        <dbReference type="ARBA" id="ARBA00022581"/>
    </source>
</evidence>
<comment type="subcellular location">
    <subcellularLocation>
        <location evidence="3">Host cell membrane</location>
        <topology evidence="3">Peripheral membrane protein</topology>
    </subcellularLocation>
    <subcellularLocation>
        <location evidence="1">Host cell membrane</location>
        <topology evidence="1">Single-pass type I membrane protein</topology>
    </subcellularLocation>
    <subcellularLocation>
        <location evidence="2">Host endosome membrane</location>
        <topology evidence="2">Peripheral membrane protein</topology>
    </subcellularLocation>
    <subcellularLocation>
        <location evidence="5">Host endosome membrane</location>
        <topology evidence="5">Single-pass type I membrane protein</topology>
    </subcellularLocation>
    <subcellularLocation>
        <location evidence="6">Virion membrane</location>
        <topology evidence="6">Peripheral membrane protein</topology>
    </subcellularLocation>
    <subcellularLocation>
        <location evidence="4">Virion membrane</location>
        <topology evidence="4">Single-pass type I membrane protein</topology>
    </subcellularLocation>
</comment>
<evidence type="ECO:0000256" key="32">
    <source>
        <dbReference type="HAMAP-Rule" id="MF_04083"/>
    </source>
</evidence>
<dbReference type="FunFam" id="2.170.40.20:FF:000004">
    <property type="entry name" value="Envelope glycoprotein gp160"/>
    <property type="match status" value="1"/>
</dbReference>
<evidence type="ECO:0000256" key="23">
    <source>
        <dbReference type="ARBA" id="ARBA00023046"/>
    </source>
</evidence>
<evidence type="ECO:0000256" key="29">
    <source>
        <dbReference type="ARBA" id="ARBA00023280"/>
    </source>
</evidence>
<feature type="topological domain" description="Cytoplasmic" evidence="32">
    <location>
        <begin position="692"/>
        <end position="849"/>
    </location>
</feature>
<keyword evidence="30 32" id="KW-0449">Lipoprotein</keyword>
<feature type="transmembrane region" description="Helical" evidence="33">
    <location>
        <begin position="20"/>
        <end position="41"/>
    </location>
</feature>
<dbReference type="GO" id="GO:0052031">
    <property type="term" value="P:symbiont-mediated perturbation of host defense response"/>
    <property type="evidence" value="ECO:0007669"/>
    <property type="project" value="UniProtKB-UniRule"/>
</dbReference>
<dbReference type="GO" id="GO:0016020">
    <property type="term" value="C:membrane"/>
    <property type="evidence" value="ECO:0007669"/>
    <property type="project" value="UniProtKB-UniRule"/>
</dbReference>
<keyword evidence="24 32" id="KW-0175">Coiled coil</keyword>
<keyword evidence="13 32" id="KW-0165">Cleavage on pair of basic residues</keyword>
<keyword evidence="20 32" id="KW-0261">Viral envelope protein</keyword>
<comment type="domain">
    <text evidence="32">The CD4-binding region is targeted by the antibody b12.</text>
</comment>
<evidence type="ECO:0000256" key="13">
    <source>
        <dbReference type="ARBA" id="ARBA00022685"/>
    </source>
</evidence>
<dbReference type="GO" id="GO:0019062">
    <property type="term" value="P:virion attachment to host cell"/>
    <property type="evidence" value="ECO:0007669"/>
    <property type="project" value="UniProtKB-UniRule"/>
</dbReference>
<evidence type="ECO:0000256" key="2">
    <source>
        <dbReference type="ARBA" id="ARBA00004433"/>
    </source>
</evidence>
<feature type="region of interest" description="Fusion peptide" evidence="32">
    <location>
        <begin position="498"/>
        <end position="518"/>
    </location>
</feature>
<keyword evidence="9 32" id="KW-1032">Host cell membrane</keyword>
<evidence type="ECO:0000256" key="17">
    <source>
        <dbReference type="ARBA" id="ARBA00022804"/>
    </source>
</evidence>
<dbReference type="GO" id="GO:0055036">
    <property type="term" value="C:virion membrane"/>
    <property type="evidence" value="ECO:0007669"/>
    <property type="project" value="UniProtKB-SubCell"/>
</dbReference>
<dbReference type="Pfam" id="PF00516">
    <property type="entry name" value="GP120"/>
    <property type="match status" value="1"/>
</dbReference>
<keyword evidence="12 32" id="KW-1162">Viral penetration into host cytoplasm</keyword>
<keyword evidence="15 32" id="KW-0053">Apoptosis</keyword>
<comment type="domain">
    <text evidence="32">The YXXL motif is involved in determining the exact site of viral release at the surface of infected mononuclear cells and promotes endocytosis. YXXL and di-leucine endocytosis motifs interact directly or indirectly with the clathrin adapter complexes, opperate independently, and their activities are not additive.</text>
</comment>
<evidence type="ECO:0000256" key="19">
    <source>
        <dbReference type="ARBA" id="ARBA00022870"/>
    </source>
</evidence>
<keyword evidence="22 32" id="KW-1133">Transmembrane helix</keyword>
<feature type="disulfide bond" evidence="32">
    <location>
        <begin position="219"/>
        <end position="248"/>
    </location>
</feature>
<feature type="region of interest" description="Immunosuppression" evidence="32">
    <location>
        <begin position="560"/>
        <end position="578"/>
    </location>
</feature>
<dbReference type="InterPro" id="IPR036377">
    <property type="entry name" value="Gp120_core_sf"/>
</dbReference>
<keyword evidence="28 32" id="KW-0325">Glycoprotein</keyword>
<comment type="similarity">
    <text evidence="32">Belongs to the HIV-1 env protein family.</text>
</comment>
<dbReference type="GO" id="GO:0005198">
    <property type="term" value="F:structural molecule activity"/>
    <property type="evidence" value="ECO:0007669"/>
    <property type="project" value="UniProtKB-UniRule"/>
</dbReference>
<keyword evidence="17 32" id="KW-1161">Viral attachment to host cell</keyword>
<comment type="function">
    <text evidence="32">Envelope glycoprotein gp160: Oligomerizes in the host endoplasmic reticulum into predominantly trimers. In a second time, gp160 transits in the host Golgi, where glycosylation is completed. The precursor is then proteolytically cleaved in the trans-Golgi and thereby activated by cellular furin or furin-like proteases to produce gp120 and gp41.</text>
</comment>
<keyword evidence="21 32" id="KW-1164">Virus endocytosis by host</keyword>
<evidence type="ECO:0000256" key="22">
    <source>
        <dbReference type="ARBA" id="ARBA00022989"/>
    </source>
</evidence>
<keyword evidence="29 32" id="KW-0899">Viral immunoevasion</keyword>
<comment type="function">
    <text evidence="32">Transmembrane protein gp41: Acts as a class I viral fusion protein. Under the current model, the protein has at least 3 conformational states: pre-fusion native state, pre-hairpin intermediate state, and post-fusion hairpin state. During fusion of viral and target intracellular membranes, the coiled coil regions (heptad repeats) assume a trimer-of-hairpins structure, positioning the fusion peptide in close proximity to the C-terminal region of the ectodomain. The formation of this structure appears to drive apposition and subsequent fusion of viral and target cell membranes. Complete fusion occurs in host cell endosomes and is dynamin-dependent, however some lipid transfer might occur at the plasma membrane. The virus undergoes clathrin-dependent internalization long before endosomal fusion, thus minimizing the surface exposure of conserved viral epitopes during fusion and reducing the efficacy of inhibitors targeting these epitopes. Membranes fusion leads to delivery of the nucleocapsid into the cytoplasm.</text>
</comment>
<dbReference type="FunFam" id="1.20.5.490:FF:000001">
    <property type="entry name" value="Envelope glycoprotein gp160"/>
    <property type="match status" value="1"/>
</dbReference>
<evidence type="ECO:0000256" key="27">
    <source>
        <dbReference type="ARBA" id="ARBA00023157"/>
    </source>
</evidence>
<dbReference type="GO" id="GO:1903908">
    <property type="term" value="P:positive regulation of plasma membrane raft polarization"/>
    <property type="evidence" value="ECO:0007669"/>
    <property type="project" value="UniProtKB-UniRule"/>
</dbReference>
<evidence type="ECO:0000259" key="36">
    <source>
        <dbReference type="Pfam" id="PF00517"/>
    </source>
</evidence>
<comment type="domain">
    <text evidence="32">The membrane proximal external region (MPER) present in gp41 is a tryptophan-rich region recognized by the antibodies 2F5, Z13, and 4E10. MPER seems to play a role in fusion.</text>
</comment>
<dbReference type="GO" id="GO:0019064">
    <property type="term" value="P:fusion of virus membrane with host plasma membrane"/>
    <property type="evidence" value="ECO:0007669"/>
    <property type="project" value="UniProtKB-UniRule"/>
</dbReference>
<feature type="compositionally biased region" description="Basic and acidic residues" evidence="34">
    <location>
        <begin position="709"/>
        <end position="728"/>
    </location>
</feature>
<reference evidence="37" key="1">
    <citation type="journal article" date="2014" name="Open Forum Infect. Dis.">
        <title>Low Multiplicity of HIV-1 Infection and No Vaccine Enhancement in VAX003 Injection Drug Users.</title>
        <authorList>
            <person name="Sterrett S."/>
            <person name="Learn G.H."/>
            <person name="Edlefsen P.T."/>
            <person name="Haynes B.F."/>
            <person name="Hahn B.H."/>
            <person name="Shaw G.M."/>
            <person name="Bar K.J."/>
        </authorList>
    </citation>
    <scope>NUCLEOTIDE SEQUENCE</scope>
    <source>
        <strain evidence="37">3046B01.D12</strain>
    </source>
</reference>
<evidence type="ECO:0000256" key="34">
    <source>
        <dbReference type="SAM" id="MobiDB-lite"/>
    </source>
</evidence>
<organism evidence="37">
    <name type="scientific">Human immunodeficiency virus type 1</name>
    <name type="common">HIV-1</name>
    <dbReference type="NCBI Taxonomy" id="11676"/>
    <lineage>
        <taxon>Viruses</taxon>
        <taxon>Riboviria</taxon>
        <taxon>Pararnavirae</taxon>
        <taxon>Artverviricota</taxon>
        <taxon>Revtraviricetes</taxon>
        <taxon>Ortervirales</taxon>
        <taxon>Retroviridae</taxon>
        <taxon>Orthoretrovirinae</taxon>
        <taxon>Lentivirus</taxon>
        <taxon>Lentivirus humimdef1</taxon>
    </lineage>
</organism>
<evidence type="ECO:0000256" key="6">
    <source>
        <dbReference type="ARBA" id="ARBA00004650"/>
    </source>
</evidence>
<feature type="region of interest" description="Disordered" evidence="34">
    <location>
        <begin position="702"/>
        <end position="728"/>
    </location>
</feature>
<keyword evidence="26 32" id="KW-0564">Palmitate</keyword>
<feature type="disulfide bond" evidence="32">
    <location>
        <begin position="229"/>
        <end position="240"/>
    </location>
</feature>
<keyword evidence="18 32" id="KW-0946">Virion</keyword>
<name>A0A0R6BLN8_HV1</name>
<feature type="chain" id="PRO_5023486979" description="Envelope glycoprotein gp160" evidence="32">
    <location>
        <begin position="32"/>
        <end position="849"/>
    </location>
</feature>
<dbReference type="Gene3D" id="1.20.5.490">
    <property type="entry name" value="Single helix bin"/>
    <property type="match status" value="1"/>
</dbReference>
<feature type="short sequence motif" description="Di-leucine internalization motif" evidence="32">
    <location>
        <begin position="848"/>
        <end position="849"/>
    </location>
</feature>
<comment type="PTM">
    <text evidence="32">Specific enzymatic cleavages in vivo yield mature proteins. Envelope glycoproteins are synthesized as a inactive precursor that is heavily N-glycosylated and processed likely by host cell furin in the Golgi to yield the mature SU and TM proteins. The cleavage site between SU and TM requires the minimal sequence [KR]-X-[KR]-R. About 2 of the 9 disulfide bonds of gp41 are reduced by P4HB/PDI, following binding to CD4 receptor.</text>
</comment>
<keyword evidence="16 32" id="KW-0732">Signal</keyword>
<feature type="lipid moiety-binding region" description="S-palmitoyl cysteine; by host" evidence="32">
    <location>
        <position position="750"/>
    </location>
</feature>
<keyword evidence="7 32" id="KW-1168">Fusion of virus membrane with host membrane</keyword>
<evidence type="ECO:0000256" key="24">
    <source>
        <dbReference type="ARBA" id="ARBA00023054"/>
    </source>
</evidence>
<keyword evidence="23 32" id="KW-1039">Host endosome</keyword>
<evidence type="ECO:0000256" key="3">
    <source>
        <dbReference type="ARBA" id="ARBA00004505"/>
    </source>
</evidence>
<evidence type="ECO:0000256" key="28">
    <source>
        <dbReference type="ARBA" id="ARBA00023180"/>
    </source>
</evidence>
<feature type="short sequence motif" description="YXXL motif; contains endocytosis signal" evidence="32">
    <location>
        <begin position="698"/>
        <end position="701"/>
    </location>
</feature>
<keyword evidence="11 32" id="KW-0945">Host-virus interaction</keyword>
<evidence type="ECO:0000256" key="7">
    <source>
        <dbReference type="ARBA" id="ARBA00022506"/>
    </source>
</evidence>
<comment type="subcellular location">
    <molecule>Transmembrane protein gp41</molecule>
    <subcellularLocation>
        <location evidence="32">Virion membrane</location>
        <topology evidence="32">Single-pass type I membrane protein</topology>
    </subcellularLocation>
    <subcellularLocation>
        <location evidence="32">Host cell membrane</location>
        <topology evidence="32">Single-pass type I membrane protein</topology>
    </subcellularLocation>
    <subcellularLocation>
        <location evidence="32">Host endosome membrane</location>
        <topology evidence="32">Single-pass type I membrane protein</topology>
    </subcellularLocation>
    <text evidence="32">It is probably concentrated at the site of budding and incorporated into the virions possibly by contacts between the cytoplasmic tail of Env and the N-terminus of Gag.</text>
</comment>
<feature type="domain" description="Retroviral envelope protein GP41-like" evidence="36">
    <location>
        <begin position="516"/>
        <end position="708"/>
    </location>
</feature>
<evidence type="ECO:0000256" key="31">
    <source>
        <dbReference type="ARBA" id="ARBA00023296"/>
    </source>
</evidence>
<dbReference type="GO" id="GO:0075512">
    <property type="term" value="P:clathrin-dependent endocytosis of virus by host cell"/>
    <property type="evidence" value="ECO:0007669"/>
    <property type="project" value="UniProtKB-UniRule"/>
</dbReference>
<evidence type="ECO:0000256" key="5">
    <source>
        <dbReference type="ARBA" id="ARBA00004578"/>
    </source>
</evidence>
<dbReference type="InterPro" id="IPR000777">
    <property type="entry name" value="HIV1_Gp120"/>
</dbReference>
<comment type="PTM">
    <text evidence="32">Palmitoylation of the transmembrane protein and of Env polyprotein (prior to its proteolytic cleavage) is essential for their association with host cell membrane lipid rafts. Palmitoylation is therefore required for envelope trafficking to classical lipid rafts, but not for viral replication.</text>
</comment>
<feature type="region of interest" description="MPER; binding to GalCer" evidence="32">
    <location>
        <begin position="648"/>
        <end position="669"/>
    </location>
</feature>
<gene>
    <name evidence="32 37" type="primary">env</name>
</gene>
<keyword evidence="10 32" id="KW-1165">Clathrin-mediated endocytosis of virus by host</keyword>
<evidence type="ECO:0000256" key="14">
    <source>
        <dbReference type="ARBA" id="ARBA00022692"/>
    </source>
</evidence>
<dbReference type="Pfam" id="PF00517">
    <property type="entry name" value="GP41"/>
    <property type="match status" value="1"/>
</dbReference>
<evidence type="ECO:0000259" key="35">
    <source>
        <dbReference type="Pfam" id="PF00516"/>
    </source>
</evidence>
<comment type="subunit">
    <text evidence="32">The mature envelope protein (Env) consists of a homotrimer of non-covalently associated gp120-gp41 heterodimers. The resulting complex protrudes from the virus surface as a spike. There seems to be as few as 10 spikes on the average virion. Surface protein gp120 interacts with host CD4, CCR5 and CXCR4. Gp120 also interacts with the C-type lectins CD209/DC-SIGN and CLEC4M/DC-SIGNR (collectively referred to as DC-SIGN(R)). Gp120 and gp41 interact with GalCer. Gp120 interacts with host ITGA4/ITGB7 complex; on CD4+ T-cells, this interaction results in rapid activation of integrin ITGAL/LFA-1, which facilitates efficient cell-to-cell spreading of HIV-1. Gp120 interacts with cell-associated heparan sulfate; this interaction increases virus infectivity on permissive cells and may be involved in infection of CD4- cells.</text>
</comment>
<dbReference type="InterPro" id="IPR000328">
    <property type="entry name" value="GP41-like"/>
</dbReference>
<feature type="disulfide bond" evidence="32">
    <location>
        <begin position="584"/>
        <end position="590"/>
    </location>
</feature>
<feature type="disulfide bond" evidence="32">
    <location>
        <begin position="53"/>
        <end position="73"/>
    </location>
</feature>
<comment type="miscellaneous">
    <text evidence="32">HIV-1 lineages are divided in three main groups, M (for Major), O (for Outlier), and N (for New, or Non-M, Non-O). The vast majority of strains found worldwide belong to the group M. Group O seems to be endemic to and largely confined to Cameroon and neighboring countries in West Central Africa, where these viruses represent a small minority of HIV-1 strains. The group N is represented by a limited number of isolates from Cameroonian persons. The group M is further subdivided in 9 clades or subtypes (A to D, F to H, J and K).</text>
</comment>
<evidence type="ECO:0000256" key="10">
    <source>
        <dbReference type="ARBA" id="ARBA00022570"/>
    </source>
</evidence>
<proteinExistence type="inferred from homology"/>
<evidence type="ECO:0000256" key="21">
    <source>
        <dbReference type="ARBA" id="ARBA00022890"/>
    </source>
</evidence>
<dbReference type="SUPFAM" id="SSF56502">
    <property type="entry name" value="gp120 core"/>
    <property type="match status" value="2"/>
</dbReference>
<evidence type="ECO:0000313" key="37">
    <source>
        <dbReference type="EMBL" id="AJW33778.1"/>
    </source>
</evidence>
<keyword evidence="31 32" id="KW-1160">Virus entry into host cell</keyword>
<dbReference type="Gene3D" id="2.170.40.20">
    <property type="entry name" value="Human immunodeficiency virus 1, Gp160, envelope glycoprotein"/>
    <property type="match status" value="2"/>
</dbReference>
<keyword evidence="27 32" id="KW-1015">Disulfide bond</keyword>
<comment type="miscellaneous">
    <text evidence="32">Inhibitors targeting HIV-1 viral envelope proteins are used as antiretroviral drugs. Attachment of virions to the cell surface via non-specific interactions and CD4 binding can be blocked by inhibitors that include cyanovirin-N, cyclotriazadisulfonamide analogs, PRO 2000, TNX 355 and PRO 542. In addition, BMS 806 can block CD4-induced conformational changes. Env interactions with the coreceptor molecules can be targeted by CCR5 antagonists including SCH-D, maraviroc (UK 427857) and aplaviroc (GW 873140), and the CXCR4 antagonist AMD 070. Fusion of viral and cellular membranes can be inhibited by peptides such as enfuvirtide and tifuvirtide (T 1249). Resistance to inhibitors associated with mutations in Env are observed. Most of the time, single mutations confer only a modest reduction in drug susceptibility. Combination of several mutations is usually required to develop a high-level drug resistance.</text>
</comment>
<evidence type="ECO:0000256" key="12">
    <source>
        <dbReference type="ARBA" id="ARBA00022595"/>
    </source>
</evidence>
<dbReference type="EMBL" id="KJ952602">
    <property type="protein sequence ID" value="AJW33778.1"/>
    <property type="molecule type" value="Genomic_DNA"/>
</dbReference>
<keyword evidence="8 32" id="KW-1170">Fusion of virus membrane with host endosomal membrane</keyword>
<dbReference type="FunFam" id="2.170.40.20:FF:000003">
    <property type="entry name" value="Envelope glycoprotein gp160"/>
    <property type="match status" value="1"/>
</dbReference>
<feature type="site" description="Cleavage; by host furin" evidence="32">
    <location>
        <begin position="497"/>
        <end position="498"/>
    </location>
</feature>